<evidence type="ECO:0000256" key="24">
    <source>
        <dbReference type="PIRSR" id="PIRSR039050-51"/>
    </source>
</evidence>
<feature type="transmembrane region" description="Helical" evidence="26">
    <location>
        <begin position="785"/>
        <end position="802"/>
    </location>
</feature>
<dbReference type="Pfam" id="PF16214">
    <property type="entry name" value="AC_N"/>
    <property type="match status" value="1"/>
</dbReference>
<dbReference type="Gene3D" id="3.30.70.1230">
    <property type="entry name" value="Nucleotide cyclase"/>
    <property type="match status" value="2"/>
</dbReference>
<dbReference type="InterPro" id="IPR009398">
    <property type="entry name" value="Adcy_conserved_dom"/>
</dbReference>
<keyword evidence="9 22" id="KW-0479">Metal-binding</keyword>
<dbReference type="GO" id="GO:0007193">
    <property type="term" value="P:adenylate cyclase-inhibiting G protein-coupled receptor signaling pathway"/>
    <property type="evidence" value="ECO:0007669"/>
    <property type="project" value="TreeGrafter"/>
</dbReference>
<feature type="transmembrane region" description="Helical" evidence="26">
    <location>
        <begin position="72"/>
        <end position="94"/>
    </location>
</feature>
<dbReference type="GO" id="GO:0005524">
    <property type="term" value="F:ATP binding"/>
    <property type="evidence" value="ECO:0007669"/>
    <property type="project" value="UniProtKB-UniRule"/>
</dbReference>
<feature type="binding site" evidence="24">
    <location>
        <position position="291"/>
    </location>
    <ligand>
        <name>Mg(2+)</name>
        <dbReference type="ChEBI" id="CHEBI:18420"/>
        <label>1</label>
        <note>catalytic</note>
    </ligand>
</feature>
<dbReference type="GO" id="GO:0007189">
    <property type="term" value="P:adenylate cyclase-activating G protein-coupled receptor signaling pathway"/>
    <property type="evidence" value="ECO:0007669"/>
    <property type="project" value="TreeGrafter"/>
</dbReference>
<dbReference type="GO" id="GO:0005886">
    <property type="term" value="C:plasma membrane"/>
    <property type="evidence" value="ECO:0007669"/>
    <property type="project" value="UniProtKB-SubCell"/>
</dbReference>
<feature type="binding site" evidence="23">
    <location>
        <position position="1047"/>
    </location>
    <ligand>
        <name>ATP</name>
        <dbReference type="ChEBI" id="CHEBI:30616"/>
    </ligand>
</feature>
<evidence type="ECO:0000256" key="8">
    <source>
        <dbReference type="ARBA" id="ARBA00022692"/>
    </source>
</evidence>
<evidence type="ECO:0000256" key="20">
    <source>
        <dbReference type="ARBA" id="ARBA00057708"/>
    </source>
</evidence>
<evidence type="ECO:0000256" key="9">
    <source>
        <dbReference type="ARBA" id="ARBA00022723"/>
    </source>
</evidence>
<comment type="cofactor">
    <cofactor evidence="2">
        <name>Mn(2+)</name>
        <dbReference type="ChEBI" id="CHEBI:29035"/>
    </cofactor>
</comment>
<dbReference type="PIRSF" id="PIRSF039050">
    <property type="entry name" value="Ade_cyc"/>
    <property type="match status" value="1"/>
</dbReference>
<dbReference type="CDD" id="cd07302">
    <property type="entry name" value="CHD"/>
    <property type="match status" value="2"/>
</dbReference>
<protein>
    <recommendedName>
        <fullName evidence="22">adenylate cyclase</fullName>
        <ecNumber evidence="22">4.6.1.1</ecNumber>
    </recommendedName>
</protein>
<evidence type="ECO:0000256" key="26">
    <source>
        <dbReference type="SAM" id="Phobius"/>
    </source>
</evidence>
<evidence type="ECO:0000256" key="15">
    <source>
        <dbReference type="ARBA" id="ARBA00022998"/>
    </source>
</evidence>
<feature type="binding site" evidence="23">
    <location>
        <begin position="291"/>
        <end position="296"/>
    </location>
    <ligand>
        <name>ATP</name>
        <dbReference type="ChEBI" id="CHEBI:30616"/>
    </ligand>
</feature>
<evidence type="ECO:0000256" key="6">
    <source>
        <dbReference type="ARBA" id="ARBA00022490"/>
    </source>
</evidence>
<dbReference type="InterPro" id="IPR032628">
    <property type="entry name" value="AC_N"/>
</dbReference>
<reference evidence="28" key="2">
    <citation type="submission" date="2025-08" db="UniProtKB">
        <authorList>
            <consortium name="Ensembl"/>
        </authorList>
    </citation>
    <scope>IDENTIFICATION</scope>
</reference>
<dbReference type="SMART" id="SM00044">
    <property type="entry name" value="CYCc"/>
    <property type="match status" value="2"/>
</dbReference>
<keyword evidence="15 22" id="KW-0115">cAMP biosynthesis</keyword>
<keyword evidence="8 26" id="KW-0812">Transmembrane</keyword>
<reference evidence="28" key="1">
    <citation type="submission" date="2021-04" db="EMBL/GenBank/DDBJ databases">
        <authorList>
            <consortium name="Wellcome Sanger Institute Data Sharing"/>
        </authorList>
    </citation>
    <scope>NUCLEOTIDE SEQUENCE [LARGE SCALE GENOMIC DNA]</scope>
</reference>
<evidence type="ECO:0000256" key="10">
    <source>
        <dbReference type="ARBA" id="ARBA00022737"/>
    </source>
</evidence>
<dbReference type="GO" id="GO:0046872">
    <property type="term" value="F:metal ion binding"/>
    <property type="evidence" value="ECO:0007669"/>
    <property type="project" value="UniProtKB-KW"/>
</dbReference>
<keyword evidence="14 26" id="KW-1133">Transmembrane helix</keyword>
<feature type="transmembrane region" description="Helical" evidence="26">
    <location>
        <begin position="42"/>
        <end position="66"/>
    </location>
</feature>
<comment type="cofactor">
    <cofactor evidence="24">
        <name>Mg(2+)</name>
        <dbReference type="ChEBI" id="CHEBI:18420"/>
    </cofactor>
    <cofactor evidence="24">
        <name>Mn(2+)</name>
        <dbReference type="ChEBI" id="CHEBI:29035"/>
    </cofactor>
    <text evidence="24">Binds 2 magnesium ions per subunit. Is also active with manganese (in vitro).</text>
</comment>
<comment type="function">
    <text evidence="20">Catalyzes the formation of the signaling molecule cAMP in response to G-protein signaling. Down-stream signaling cascades mediate changes in gene expression patterns and lead to increased IL6 production. Functions in signaling cascades downstream of the muscarinic acetylcholine receptors.</text>
</comment>
<evidence type="ECO:0000256" key="18">
    <source>
        <dbReference type="ARBA" id="ARBA00023211"/>
    </source>
</evidence>
<proteinExistence type="inferred from homology"/>
<keyword evidence="12 22" id="KW-0067">ATP-binding</keyword>
<feature type="binding site" evidence="24">
    <location>
        <position position="292"/>
    </location>
    <ligand>
        <name>Mg(2+)</name>
        <dbReference type="ChEBI" id="CHEBI:18420"/>
        <label>2</label>
        <note>catalytic</note>
    </ligand>
</feature>
<name>A0A665UET1_ECHNA</name>
<feature type="transmembrane region" description="Helical" evidence="26">
    <location>
        <begin position="622"/>
        <end position="643"/>
    </location>
</feature>
<dbReference type="Pfam" id="PF06327">
    <property type="entry name" value="Adcy_cons_dom"/>
    <property type="match status" value="1"/>
</dbReference>
<feature type="binding site" evidence="23">
    <location>
        <position position="379"/>
    </location>
    <ligand>
        <name>ATP</name>
        <dbReference type="ChEBI" id="CHEBI:30616"/>
    </ligand>
</feature>
<feature type="binding site" evidence="24">
    <location>
        <position position="291"/>
    </location>
    <ligand>
        <name>Mg(2+)</name>
        <dbReference type="ChEBI" id="CHEBI:18420"/>
        <label>2</label>
        <note>catalytic</note>
    </ligand>
</feature>
<feature type="transmembrane region" description="Helical" evidence="26">
    <location>
        <begin position="183"/>
        <end position="203"/>
    </location>
</feature>
<evidence type="ECO:0000256" key="5">
    <source>
        <dbReference type="ARBA" id="ARBA00022475"/>
    </source>
</evidence>
<evidence type="ECO:0000256" key="1">
    <source>
        <dbReference type="ARBA" id="ARBA00001593"/>
    </source>
</evidence>
<evidence type="ECO:0000256" key="16">
    <source>
        <dbReference type="ARBA" id="ARBA00023136"/>
    </source>
</evidence>
<dbReference type="GO" id="GO:0004016">
    <property type="term" value="F:adenylate cyclase activity"/>
    <property type="evidence" value="ECO:0007669"/>
    <property type="project" value="UniProtKB-EC"/>
</dbReference>
<evidence type="ECO:0000256" key="17">
    <source>
        <dbReference type="ARBA" id="ARBA00023180"/>
    </source>
</evidence>
<feature type="transmembrane region" description="Helical" evidence="26">
    <location>
        <begin position="127"/>
        <end position="147"/>
    </location>
</feature>
<keyword evidence="10" id="KW-0677">Repeat</keyword>
<evidence type="ECO:0000256" key="22">
    <source>
        <dbReference type="PIRNR" id="PIRNR039050"/>
    </source>
</evidence>
<dbReference type="PROSITE" id="PS50125">
    <property type="entry name" value="GUANYLATE_CYCLASE_2"/>
    <property type="match status" value="2"/>
</dbReference>
<gene>
    <name evidence="28" type="primary">adcy2b</name>
</gene>
<evidence type="ECO:0000256" key="4">
    <source>
        <dbReference type="ARBA" id="ARBA00004651"/>
    </source>
</evidence>
<comment type="subcellular location">
    <subcellularLocation>
        <location evidence="4">Cell membrane</location>
        <topology evidence="4">Multi-pass membrane protein</topology>
    </subcellularLocation>
    <subcellularLocation>
        <location evidence="3">Cytoplasm</location>
    </subcellularLocation>
</comment>
<keyword evidence="5" id="KW-1003">Cell membrane</keyword>
<feature type="domain" description="Guanylate cyclase" evidence="27">
    <location>
        <begin position="868"/>
        <end position="1013"/>
    </location>
</feature>
<dbReference type="InterPro" id="IPR018297">
    <property type="entry name" value="A/G_cyclase_CS"/>
</dbReference>
<evidence type="ECO:0000256" key="19">
    <source>
        <dbReference type="ARBA" id="ARBA00023239"/>
    </source>
</evidence>
<feature type="binding site" evidence="23">
    <location>
        <position position="920"/>
    </location>
    <ligand>
        <name>ATP</name>
        <dbReference type="ChEBI" id="CHEBI:30616"/>
    </ligand>
</feature>
<dbReference type="PROSITE" id="PS00452">
    <property type="entry name" value="GUANYLATE_CYCLASE_1"/>
    <property type="match status" value="2"/>
</dbReference>
<feature type="domain" description="Guanylate cyclase" evidence="27">
    <location>
        <begin position="286"/>
        <end position="413"/>
    </location>
</feature>
<dbReference type="InterPro" id="IPR029787">
    <property type="entry name" value="Nucleotide_cyclase"/>
</dbReference>
<keyword evidence="17" id="KW-0325">Glycoprotein</keyword>
<keyword evidence="29" id="KW-1185">Reference proteome</keyword>
<feature type="binding site" evidence="23">
    <location>
        <begin position="333"/>
        <end position="335"/>
    </location>
    <ligand>
        <name>ATP</name>
        <dbReference type="ChEBI" id="CHEBI:30616"/>
    </ligand>
</feature>
<dbReference type="InterPro" id="IPR001054">
    <property type="entry name" value="A/G_cyclase"/>
</dbReference>
<dbReference type="AlphaFoldDB" id="A0A665UET1"/>
<evidence type="ECO:0000259" key="27">
    <source>
        <dbReference type="PROSITE" id="PS50125"/>
    </source>
</evidence>
<dbReference type="GO" id="GO:0006171">
    <property type="term" value="P:cAMP biosynthetic process"/>
    <property type="evidence" value="ECO:0007669"/>
    <property type="project" value="UniProtKB-KW"/>
</dbReference>
<keyword evidence="6" id="KW-0963">Cytoplasm</keyword>
<evidence type="ECO:0000256" key="13">
    <source>
        <dbReference type="ARBA" id="ARBA00022842"/>
    </source>
</evidence>
<dbReference type="Proteomes" id="UP000472264">
    <property type="component" value="Chromosome 11"/>
</dbReference>
<comment type="catalytic activity">
    <reaction evidence="1 22">
        <text>ATP = 3',5'-cyclic AMP + diphosphate</text>
        <dbReference type="Rhea" id="RHEA:15389"/>
        <dbReference type="ChEBI" id="CHEBI:30616"/>
        <dbReference type="ChEBI" id="CHEBI:33019"/>
        <dbReference type="ChEBI" id="CHEBI:58165"/>
        <dbReference type="EC" id="4.6.1.1"/>
    </reaction>
</comment>
<feature type="binding site" evidence="23">
    <location>
        <begin position="1000"/>
        <end position="1002"/>
    </location>
    <ligand>
        <name>ATP</name>
        <dbReference type="ChEBI" id="CHEBI:30616"/>
    </ligand>
</feature>
<feature type="transmembrane region" description="Helical" evidence="26">
    <location>
        <begin position="154"/>
        <end position="177"/>
    </location>
</feature>
<evidence type="ECO:0000256" key="2">
    <source>
        <dbReference type="ARBA" id="ARBA00001936"/>
    </source>
</evidence>
<feature type="transmembrane region" description="Helical" evidence="26">
    <location>
        <begin position="749"/>
        <end position="765"/>
    </location>
</feature>
<keyword evidence="7" id="KW-0597">Phosphoprotein</keyword>
<keyword evidence="11 22" id="KW-0547">Nucleotide-binding</keyword>
<evidence type="ECO:0000256" key="14">
    <source>
        <dbReference type="ARBA" id="ARBA00022989"/>
    </source>
</evidence>
<dbReference type="EC" id="4.6.1.1" evidence="22"/>
<dbReference type="Ensembl" id="ENSENLT00000018241.1">
    <property type="protein sequence ID" value="ENSENLP00000017604.1"/>
    <property type="gene ID" value="ENSENLG00000005666.1"/>
</dbReference>
<keyword evidence="16 22" id="KW-0472">Membrane</keyword>
<evidence type="ECO:0000313" key="28">
    <source>
        <dbReference type="Ensembl" id="ENSENLP00000017604.1"/>
    </source>
</evidence>
<keyword evidence="19 22" id="KW-0456">Lyase</keyword>
<evidence type="ECO:0000256" key="23">
    <source>
        <dbReference type="PIRSR" id="PIRSR039050-50"/>
    </source>
</evidence>
<reference evidence="28" key="3">
    <citation type="submission" date="2025-09" db="UniProtKB">
        <authorList>
            <consortium name="Ensembl"/>
        </authorList>
    </citation>
    <scope>IDENTIFICATION</scope>
</reference>
<evidence type="ECO:0000256" key="3">
    <source>
        <dbReference type="ARBA" id="ARBA00004496"/>
    </source>
</evidence>
<dbReference type="PANTHER" id="PTHR45627">
    <property type="entry name" value="ADENYLATE CYCLASE TYPE 1"/>
    <property type="match status" value="1"/>
</dbReference>
<comment type="similarity">
    <text evidence="22 25">Belongs to the adenylyl cyclase class-4/guanylyl cyclase family.</text>
</comment>
<feature type="binding site" evidence="23">
    <location>
        <begin position="1007"/>
        <end position="1011"/>
    </location>
    <ligand>
        <name>ATP</name>
        <dbReference type="ChEBI" id="CHEBI:30616"/>
    </ligand>
</feature>
<evidence type="ECO:0000313" key="29">
    <source>
        <dbReference type="Proteomes" id="UP000472264"/>
    </source>
</evidence>
<dbReference type="InterPro" id="IPR030672">
    <property type="entry name" value="Adcy"/>
</dbReference>
<dbReference type="FunFam" id="3.30.70.1230:FF:000003">
    <property type="entry name" value="Adenylate cyclase"/>
    <property type="match status" value="1"/>
</dbReference>
<feature type="transmembrane region" description="Helical" evidence="26">
    <location>
        <begin position="595"/>
        <end position="616"/>
    </location>
</feature>
<keyword evidence="13 22" id="KW-0460">Magnesium</keyword>
<evidence type="ECO:0000256" key="12">
    <source>
        <dbReference type="ARBA" id="ARBA00022840"/>
    </source>
</evidence>
<organism evidence="28 29">
    <name type="scientific">Echeneis naucrates</name>
    <name type="common">Live sharksucker</name>
    <dbReference type="NCBI Taxonomy" id="173247"/>
    <lineage>
        <taxon>Eukaryota</taxon>
        <taxon>Metazoa</taxon>
        <taxon>Chordata</taxon>
        <taxon>Craniata</taxon>
        <taxon>Vertebrata</taxon>
        <taxon>Euteleostomi</taxon>
        <taxon>Actinopterygii</taxon>
        <taxon>Neopterygii</taxon>
        <taxon>Teleostei</taxon>
        <taxon>Neoteleostei</taxon>
        <taxon>Acanthomorphata</taxon>
        <taxon>Carangaria</taxon>
        <taxon>Carangiformes</taxon>
        <taxon>Echeneidae</taxon>
        <taxon>Echeneis</taxon>
    </lineage>
</organism>
<dbReference type="GO" id="GO:0005737">
    <property type="term" value="C:cytoplasm"/>
    <property type="evidence" value="ECO:0007669"/>
    <property type="project" value="UniProtKB-SubCell"/>
</dbReference>
<feature type="transmembrane region" description="Helical" evidence="26">
    <location>
        <begin position="724"/>
        <end position="742"/>
    </location>
</feature>
<evidence type="ECO:0000256" key="7">
    <source>
        <dbReference type="ARBA" id="ARBA00022553"/>
    </source>
</evidence>
<comment type="subunit">
    <text evidence="21">Interacts with RAF1. Interacts with GNAS. Interacts with the G protein beta and gamma subunit complex.</text>
</comment>
<feature type="transmembrane region" description="Helical" evidence="26">
    <location>
        <begin position="101"/>
        <end position="121"/>
    </location>
</feature>
<feature type="transmembrane region" description="Helical" evidence="26">
    <location>
        <begin position="673"/>
        <end position="695"/>
    </location>
</feature>
<dbReference type="Pfam" id="PF00211">
    <property type="entry name" value="Guanylate_cyc"/>
    <property type="match status" value="2"/>
</dbReference>
<sequence>MWQEALWTHGRYLLEKSDGGEGEKPQDWLYESYYRMSQQHPLIVFLLLIVMGTCLALLAVFFASGLKTEDHLTFLITVPAALFLFLSIFILVCIESVFKRMLRLFSLLIWACLVTMGYLFMFSGGVLSPWDQVSFFLFIVFVVYTMLPFSMRGAIIASAITCFSHTVTLSICLVNVVSEPELLVWQILANVIIFTCGNLAGAYHKHLMDLALKQTYQDTCNCIKSPIKLEFEKHQQERLLLSLLPAHIARVMKAEIIQRLQGPNFGRTESTNNFHNLYVQRHTNVSILYADIVGFTRLASDCSPGELVHMLNELFGKFDQIAKENECMRIKILGDCYYCVSGLPESLPHHARNCVKMGLDMCEAIKKVRDATGVDINMRVGVHSGNVLCGVIGLRKWQYDVWSHDVTLANHMEAGGVPGRVHISSVTLEHLKGSYKVEPGDGQSRDSYLKEHGVITYLVINPKTERHSPLLGVRSRPSLDGGKMRASVRMTRYLESWGAAKPFANLHHRDSMTTDNGMINTTDVPMGQYHFQRRERSKSQRRRFEEELNERMIRTIDGINSQKQWLKSEDIQRISLFFHNKALEKEYRSTTLPAFKYYVACACLIFCCIFIVQVLVLPKTAVLGISFGLAFLLLALILLLCFAGHILKGRKGPFCTLTWFPTSSRIIVTNNPWLRLVLTMMTTALILVMAVFNMVRGENETNWHKVNSKSSNKRRNATFFSLQYFIYCCILGLVSCSVFLRINYELKMVVMLVAVVIYNIIILQTHASLLDGFSKAPGVLKDLKTMGSVSLFIFFITLLVLARQNEYYCRLDFLWRNKFKRECEEIETMENLNRVLLENVLPAHVAEHFLGRNWKNEDLYHQSYESVCVMFASIPDFKEFYTESDVNKEGLECLRLLNEIIADFDELLSKPKFSGVEKIKTIGSTYMAATGLNVTPGPECTQEHDRQYMHIGTMVEFAFALVGKLDVINKHSFNDFKLRIGINHGPVIAGVIGAQKPQYDIWGNSVNVASRMETTGVLGKIQVTEETSYILLTLGYMCSCRGIINVKGKGELRTYFVHTEMTRSLSQGTVMP</sequence>
<evidence type="ECO:0000256" key="25">
    <source>
        <dbReference type="RuleBase" id="RU000405"/>
    </source>
</evidence>
<dbReference type="FunFam" id="3.30.70.1230:FF:000010">
    <property type="entry name" value="Adenylate cyclase 2"/>
    <property type="match status" value="1"/>
</dbReference>
<evidence type="ECO:0000256" key="21">
    <source>
        <dbReference type="ARBA" id="ARBA00062986"/>
    </source>
</evidence>
<feature type="binding site" evidence="24">
    <location>
        <position position="335"/>
    </location>
    <ligand>
        <name>Mg(2+)</name>
        <dbReference type="ChEBI" id="CHEBI:18420"/>
        <label>1</label>
        <note>catalytic</note>
    </ligand>
</feature>
<feature type="binding site" evidence="24">
    <location>
        <position position="335"/>
    </location>
    <ligand>
        <name>Mg(2+)</name>
        <dbReference type="ChEBI" id="CHEBI:18420"/>
        <label>2</label>
        <note>catalytic</note>
    </ligand>
</feature>
<dbReference type="SUPFAM" id="SSF55073">
    <property type="entry name" value="Nucleotide cyclase"/>
    <property type="match status" value="2"/>
</dbReference>
<keyword evidence="18 24" id="KW-0464">Manganese</keyword>
<accession>A0A665UET1</accession>
<evidence type="ECO:0000256" key="11">
    <source>
        <dbReference type="ARBA" id="ARBA00022741"/>
    </source>
</evidence>
<dbReference type="PANTHER" id="PTHR45627:SF6">
    <property type="entry name" value="ADENYLATE CYCLASE TYPE 2"/>
    <property type="match status" value="1"/>
</dbReference>
<dbReference type="GO" id="GO:0035556">
    <property type="term" value="P:intracellular signal transduction"/>
    <property type="evidence" value="ECO:0007669"/>
    <property type="project" value="InterPro"/>
</dbReference>